<accession>A0ABV1RNM1</accession>
<keyword evidence="1" id="KW-1133">Transmembrane helix</keyword>
<dbReference type="InterPro" id="IPR035919">
    <property type="entry name" value="EAL_sf"/>
</dbReference>
<proteinExistence type="predicted"/>
<dbReference type="SMART" id="SM00052">
    <property type="entry name" value="EAL"/>
    <property type="match status" value="1"/>
</dbReference>
<dbReference type="InterPro" id="IPR050706">
    <property type="entry name" value="Cyclic-di-GMP_PDE-like"/>
</dbReference>
<dbReference type="Pfam" id="PF07695">
    <property type="entry name" value="7TMR-DISM_7TM"/>
    <property type="match status" value="1"/>
</dbReference>
<dbReference type="InterPro" id="IPR043128">
    <property type="entry name" value="Rev_trsase/Diguanyl_cyclase"/>
</dbReference>
<feature type="domain" description="EAL" evidence="2">
    <location>
        <begin position="526"/>
        <end position="780"/>
    </location>
</feature>
<dbReference type="RefSeq" id="WP_350403275.1">
    <property type="nucleotide sequence ID" value="NZ_JBELOE010000287.1"/>
</dbReference>
<comment type="caution">
    <text evidence="3">The sequence shown here is derived from an EMBL/GenBank/DDBJ whole genome shotgun (WGS) entry which is preliminary data.</text>
</comment>
<keyword evidence="1" id="KW-0812">Transmembrane</keyword>
<feature type="transmembrane region" description="Helical" evidence="1">
    <location>
        <begin position="135"/>
        <end position="157"/>
    </location>
</feature>
<evidence type="ECO:0000259" key="2">
    <source>
        <dbReference type="PROSITE" id="PS50883"/>
    </source>
</evidence>
<dbReference type="EMBL" id="JBELOE010000287">
    <property type="protein sequence ID" value="MER2494272.1"/>
    <property type="molecule type" value="Genomic_DNA"/>
</dbReference>
<feature type="transmembrane region" description="Helical" evidence="1">
    <location>
        <begin position="200"/>
        <end position="219"/>
    </location>
</feature>
<evidence type="ECO:0000313" key="3">
    <source>
        <dbReference type="EMBL" id="MER2494272.1"/>
    </source>
</evidence>
<dbReference type="PANTHER" id="PTHR33121:SF79">
    <property type="entry name" value="CYCLIC DI-GMP PHOSPHODIESTERASE PDED-RELATED"/>
    <property type="match status" value="1"/>
</dbReference>
<dbReference type="Gene3D" id="3.30.70.270">
    <property type="match status" value="1"/>
</dbReference>
<feature type="transmembrane region" description="Helical" evidence="1">
    <location>
        <begin position="255"/>
        <end position="277"/>
    </location>
</feature>
<dbReference type="InterPro" id="IPR001633">
    <property type="entry name" value="EAL_dom"/>
</dbReference>
<dbReference type="Proteomes" id="UP001467690">
    <property type="component" value="Unassembled WGS sequence"/>
</dbReference>
<gene>
    <name evidence="3" type="ORF">ABS311_20560</name>
</gene>
<dbReference type="Pfam" id="PF00990">
    <property type="entry name" value="GGDEF"/>
    <property type="match status" value="1"/>
</dbReference>
<keyword evidence="1" id="KW-0472">Membrane</keyword>
<sequence>MMRDQVNGYHPIEALSALSRQAKVGSEYVNPGLEPGIVWLRTDFFTPESLDLVVELHRAKAEKLTVFLVEHNHQGADNLKLLPLYAQPHHSPLYEFTSTQNTHYSLLVKLENSVSTFKPLLWHHESYIRESQLEFLSFGLFFGVLICLAIYNLIIFFAVRRQAYIWYAAYISTLVIWRAALYGVGGYLGIPHYQAQVNVMVPFVLLDMLFAFLFCIHFLETARHTYRLDKLLHAACWIIGIATLISTTLPIHITAAFVVLGLLIGAPLCVAAGIYCWNRGIRTARFYVASWVPLLIGAIVVQMALWEVIDSTHFTQNFIEVTILLEAFLMSLALADKLRQTEQEKIHLATHDPLTKLPNRNLVQLGLESFKSRVGFTLLQVKLTNLDDIRARLGLKVANAVLCICIERVNEWARSQRRAVTFEMLDLEPQKLGQLEHGVMVMAFRGTHVSLNELTGKISELITKSIDYKGISVNLKSHIGASVYPHHSQDIIQLIENTSYAIFEAQKKDLPVVAYTEDGSNRTKQRLAMMVDLRDALVSGNQLSLFIQPKISLTDNKVVGGEILLRWFHPKFGAIEPEEFIPLAEDAGLITDVTLWVLAEAVQINKIICEVIKNHHIAVNIRACDLLHESFIAQFTSILETNAVPRRSIYLEISESELHKNVGLIHLKMERLHQLGLLFSIDDFASDHVSLAQLANMPIREIKLDEYFVHYLDTDSQNQKLLKLVKSVSASLNADLLAEGVEDLSVLSYIQQQGVSKAQGYALAPPMSVSDYLLWIEKRNE</sequence>
<organism evidence="3 4">
    <name type="scientific">Catenovulum sediminis</name>
    <dbReference type="NCBI Taxonomy" id="1740262"/>
    <lineage>
        <taxon>Bacteria</taxon>
        <taxon>Pseudomonadati</taxon>
        <taxon>Pseudomonadota</taxon>
        <taxon>Gammaproteobacteria</taxon>
        <taxon>Alteromonadales</taxon>
        <taxon>Alteromonadaceae</taxon>
        <taxon>Catenovulum</taxon>
    </lineage>
</organism>
<name>A0ABV1RNM1_9ALTE</name>
<keyword evidence="4" id="KW-1185">Reference proteome</keyword>
<feature type="transmembrane region" description="Helical" evidence="1">
    <location>
        <begin position="164"/>
        <end position="188"/>
    </location>
</feature>
<evidence type="ECO:0000256" key="1">
    <source>
        <dbReference type="SAM" id="Phobius"/>
    </source>
</evidence>
<feature type="transmembrane region" description="Helical" evidence="1">
    <location>
        <begin position="231"/>
        <end position="249"/>
    </location>
</feature>
<feature type="transmembrane region" description="Helical" evidence="1">
    <location>
        <begin position="284"/>
        <end position="306"/>
    </location>
</feature>
<dbReference type="InterPro" id="IPR000160">
    <property type="entry name" value="GGDEF_dom"/>
</dbReference>
<protein>
    <submittedName>
        <fullName evidence="3">EAL domain-containing protein</fullName>
    </submittedName>
</protein>
<dbReference type="Pfam" id="PF00563">
    <property type="entry name" value="EAL"/>
    <property type="match status" value="1"/>
</dbReference>
<dbReference type="PROSITE" id="PS50883">
    <property type="entry name" value="EAL"/>
    <property type="match status" value="1"/>
</dbReference>
<dbReference type="CDD" id="cd01948">
    <property type="entry name" value="EAL"/>
    <property type="match status" value="1"/>
</dbReference>
<evidence type="ECO:0000313" key="4">
    <source>
        <dbReference type="Proteomes" id="UP001467690"/>
    </source>
</evidence>
<dbReference type="Gene3D" id="3.20.20.450">
    <property type="entry name" value="EAL domain"/>
    <property type="match status" value="1"/>
</dbReference>
<dbReference type="InterPro" id="IPR029787">
    <property type="entry name" value="Nucleotide_cyclase"/>
</dbReference>
<dbReference type="SUPFAM" id="SSF141868">
    <property type="entry name" value="EAL domain-like"/>
    <property type="match status" value="1"/>
</dbReference>
<reference evidence="3 4" key="1">
    <citation type="submission" date="2024-06" db="EMBL/GenBank/DDBJ databases">
        <authorList>
            <person name="Chen R.Y."/>
        </authorList>
    </citation>
    <scope>NUCLEOTIDE SEQUENCE [LARGE SCALE GENOMIC DNA]</scope>
    <source>
        <strain evidence="3 4">D2</strain>
    </source>
</reference>
<dbReference type="InterPro" id="IPR011623">
    <property type="entry name" value="7TMR_DISM_rcpt_extracell_dom1"/>
</dbReference>
<dbReference type="SUPFAM" id="SSF55073">
    <property type="entry name" value="Nucleotide cyclase"/>
    <property type="match status" value="1"/>
</dbReference>
<dbReference type="PANTHER" id="PTHR33121">
    <property type="entry name" value="CYCLIC DI-GMP PHOSPHODIESTERASE PDEF"/>
    <property type="match status" value="1"/>
</dbReference>
<dbReference type="SMART" id="SM00267">
    <property type="entry name" value="GGDEF"/>
    <property type="match status" value="1"/>
</dbReference>